<organism evidence="1 2">
    <name type="scientific">Choristoneura rosaceana entomopoxvirus 'L'</name>
    <dbReference type="NCBI Taxonomy" id="1293539"/>
    <lineage>
        <taxon>Viruses</taxon>
        <taxon>Varidnaviria</taxon>
        <taxon>Bamfordvirae</taxon>
        <taxon>Nucleocytoviricota</taxon>
        <taxon>Pokkesviricetes</taxon>
        <taxon>Chitovirales</taxon>
        <taxon>Poxviridae</taxon>
        <taxon>Entomopoxvirinae</taxon>
        <taxon>Betaentomopoxvirus</taxon>
        <taxon>Betaentomopoxvirus crosaceana</taxon>
        <taxon>Choristoneura rosaceana entomopoxvirus</taxon>
    </lineage>
</organism>
<name>A0ABM9QK80_9POXV</name>
<dbReference type="Proteomes" id="UP000792374">
    <property type="component" value="Genome"/>
</dbReference>
<accession>A0ABM9QK80</accession>
<dbReference type="RefSeq" id="YP_008004453.1">
    <property type="nucleotide sequence ID" value="NC_021249.1"/>
</dbReference>
<sequence>MLISGLMCKCGCNNYFIIDIDFINDDNYNTTAYNLFYYDDYYILKKIYIIIYYIEMCDNFINYFKYYDSYTNKYFIMEWYIINWKKIILHYNKNIYIKYFDVYKKQDLICLCKCNDSFKIKYYIYLIDTSIFYRLYFTINIEYKYKICYNFIRYFKLYNNYKKKLLDIHIDKIMWKPNIYYIQTGS</sequence>
<reference evidence="1" key="1">
    <citation type="journal article" date="2013" name="J. Virol.">
        <title>New Insights into the Evolution of Entomopoxvirinae from the Complete Genome Sequences of Four Entomopoxviruses Infecting Adoxophyes honmai, Choristoneura biennis, Choristoneura rosaceana, and Mythimna separata.</title>
        <authorList>
            <person name="Theze J."/>
            <person name="Takatsuka J."/>
            <person name="Li Z."/>
            <person name="Gallais J."/>
            <person name="Doucet D."/>
            <person name="Arif B."/>
            <person name="Nakai M."/>
            <person name="Herniou E.A."/>
        </authorList>
    </citation>
    <scope>NUCLEOTIDE SEQUENCE</scope>
</reference>
<evidence type="ECO:0000313" key="2">
    <source>
        <dbReference type="Proteomes" id="UP000792374"/>
    </source>
</evidence>
<evidence type="ECO:0000313" key="1">
    <source>
        <dbReference type="EMBL" id="CCU55951.1"/>
    </source>
</evidence>
<dbReference type="GeneID" id="15613374"/>
<keyword evidence="2" id="KW-1185">Reference proteome</keyword>
<protein>
    <submittedName>
        <fullName evidence="1">Uncharacterized protein</fullName>
    </submittedName>
</protein>
<proteinExistence type="predicted"/>
<dbReference type="EMBL" id="HF679133">
    <property type="protein sequence ID" value="CCU55951.1"/>
    <property type="molecule type" value="Genomic_DNA"/>
</dbReference>
<gene>
    <name evidence="1" type="ORF">CHREV_049</name>
</gene>